<dbReference type="Proteomes" id="UP001175227">
    <property type="component" value="Unassembled WGS sequence"/>
</dbReference>
<dbReference type="AlphaFoldDB" id="A0AA39PQ16"/>
<reference evidence="1" key="1">
    <citation type="submission" date="2023-06" db="EMBL/GenBank/DDBJ databases">
        <authorList>
            <consortium name="Lawrence Berkeley National Laboratory"/>
            <person name="Ahrendt S."/>
            <person name="Sahu N."/>
            <person name="Indic B."/>
            <person name="Wong-Bajracharya J."/>
            <person name="Merenyi Z."/>
            <person name="Ke H.-M."/>
            <person name="Monk M."/>
            <person name="Kocsube S."/>
            <person name="Drula E."/>
            <person name="Lipzen A."/>
            <person name="Balint B."/>
            <person name="Henrissat B."/>
            <person name="Andreopoulos B."/>
            <person name="Martin F.M."/>
            <person name="Harder C.B."/>
            <person name="Rigling D."/>
            <person name="Ford K.L."/>
            <person name="Foster G.D."/>
            <person name="Pangilinan J."/>
            <person name="Papanicolaou A."/>
            <person name="Barry K."/>
            <person name="LaButti K."/>
            <person name="Viragh M."/>
            <person name="Koriabine M."/>
            <person name="Yan M."/>
            <person name="Riley R."/>
            <person name="Champramary S."/>
            <person name="Plett K.L."/>
            <person name="Tsai I.J."/>
            <person name="Slot J."/>
            <person name="Sipos G."/>
            <person name="Plett J."/>
            <person name="Nagy L.G."/>
            <person name="Grigoriev I.V."/>
        </authorList>
    </citation>
    <scope>NUCLEOTIDE SEQUENCE</scope>
    <source>
        <strain evidence="1">ICMP 16352</strain>
    </source>
</reference>
<keyword evidence="2" id="KW-1185">Reference proteome</keyword>
<dbReference type="InterPro" id="IPR053137">
    <property type="entry name" value="NLR-like"/>
</dbReference>
<organism evidence="1 2">
    <name type="scientific">Armillaria novae-zelandiae</name>
    <dbReference type="NCBI Taxonomy" id="153914"/>
    <lineage>
        <taxon>Eukaryota</taxon>
        <taxon>Fungi</taxon>
        <taxon>Dikarya</taxon>
        <taxon>Basidiomycota</taxon>
        <taxon>Agaricomycotina</taxon>
        <taxon>Agaricomycetes</taxon>
        <taxon>Agaricomycetidae</taxon>
        <taxon>Agaricales</taxon>
        <taxon>Marasmiineae</taxon>
        <taxon>Physalacriaceae</taxon>
        <taxon>Armillaria</taxon>
    </lineage>
</organism>
<proteinExistence type="predicted"/>
<name>A0AA39PQ16_9AGAR</name>
<dbReference type="SMART" id="SM00028">
    <property type="entry name" value="TPR"/>
    <property type="match status" value="3"/>
</dbReference>
<sequence>MLAAPVVTLSGMSSEALSAFVHSFQHSSGSAEDNAQKPLLLVLENANPLLELDKYLPYSLHNPILITSTNEAIASPDFHIDFQDLEQSDAVDLLLKHAHVDFSNDNQQLASVIVLALGYQALAVTTAGAYIASTATCTLSKYLPLFERKRKQLLDYRMKTLDSYQKTVLSAFQLSFEKLSPSAKLFMEICAFFHHTAIPVELFYRASAFTGKDLFPEEKDKTSAVEELKQFLSYFAYDGSWDDVIDELNSLSLTIYDASAKTLTFHSVLQMCVQETIVDKEKKCYITGMLFARFLRAAESRAQEALTYCDHYFEKDHPNTLTSMANLALTYKERGQLDKFRKKVLGEEQGQLDKAEALQEETLKLQKKVLGELHPDTLRAMANLALTYKERGQNLAITYQEQGQLDKAEALQEETLKLQKKVLGELHPDTLTAMANLAATFWQQGQLDKAEALQEETLKLQKKVLGELHPDTLRAMANLAATYNKQGQLDKAEALVKERLMLQKQVL</sequence>
<dbReference type="InterPro" id="IPR019734">
    <property type="entry name" value="TPR_rpt"/>
</dbReference>
<dbReference type="Gene3D" id="1.25.40.10">
    <property type="entry name" value="Tetratricopeptide repeat domain"/>
    <property type="match status" value="2"/>
</dbReference>
<evidence type="ECO:0000313" key="1">
    <source>
        <dbReference type="EMBL" id="KAK0487148.1"/>
    </source>
</evidence>
<evidence type="ECO:0008006" key="3">
    <source>
        <dbReference type="Google" id="ProtNLM"/>
    </source>
</evidence>
<dbReference type="PANTHER" id="PTHR46082">
    <property type="entry name" value="ATP/GTP-BINDING PROTEIN-RELATED"/>
    <property type="match status" value="1"/>
</dbReference>
<accession>A0AA39PQ16</accession>
<dbReference type="SUPFAM" id="SSF52540">
    <property type="entry name" value="P-loop containing nucleoside triphosphate hydrolases"/>
    <property type="match status" value="1"/>
</dbReference>
<gene>
    <name evidence="1" type="ORF">IW261DRAFT_1548274</name>
</gene>
<dbReference type="InterPro" id="IPR027417">
    <property type="entry name" value="P-loop_NTPase"/>
</dbReference>
<dbReference type="Pfam" id="PF13424">
    <property type="entry name" value="TPR_12"/>
    <property type="match status" value="2"/>
</dbReference>
<dbReference type="PANTHER" id="PTHR46082:SF6">
    <property type="entry name" value="AAA+ ATPASE DOMAIN-CONTAINING PROTEIN-RELATED"/>
    <property type="match status" value="1"/>
</dbReference>
<dbReference type="Pfam" id="PF13374">
    <property type="entry name" value="TPR_10"/>
    <property type="match status" value="1"/>
</dbReference>
<dbReference type="EMBL" id="JAUEPR010000003">
    <property type="protein sequence ID" value="KAK0487148.1"/>
    <property type="molecule type" value="Genomic_DNA"/>
</dbReference>
<comment type="caution">
    <text evidence="1">The sequence shown here is derived from an EMBL/GenBank/DDBJ whole genome shotgun (WGS) entry which is preliminary data.</text>
</comment>
<dbReference type="InterPro" id="IPR011990">
    <property type="entry name" value="TPR-like_helical_dom_sf"/>
</dbReference>
<dbReference type="SUPFAM" id="SSF48452">
    <property type="entry name" value="TPR-like"/>
    <property type="match status" value="2"/>
</dbReference>
<protein>
    <recommendedName>
        <fullName evidence="3">Kinesin light chain</fullName>
    </recommendedName>
</protein>
<evidence type="ECO:0000313" key="2">
    <source>
        <dbReference type="Proteomes" id="UP001175227"/>
    </source>
</evidence>